<dbReference type="InterPro" id="IPR056884">
    <property type="entry name" value="NPHP3-like_N"/>
</dbReference>
<reference evidence="5 6" key="1">
    <citation type="journal article" date="2023" name="bioRxiv">
        <title>High-quality genome assemblies of four members of thePodospora anserinaspecies complex.</title>
        <authorList>
            <person name="Ament-Velasquez S.L."/>
            <person name="Vogan A.A."/>
            <person name="Wallerman O."/>
            <person name="Hartmann F."/>
            <person name="Gautier V."/>
            <person name="Silar P."/>
            <person name="Giraud T."/>
            <person name="Johannesson H."/>
        </authorList>
    </citation>
    <scope>NUCLEOTIDE SEQUENCE [LARGE SCALE GENOMIC DNA]</scope>
    <source>
        <strain evidence="5 6">CBS 124.78</strain>
    </source>
</reference>
<sequence length="1606" mass="182066">MTTSFRLLDSLDSNQFAVMANMFADPEIVKLWNEAVAAHREKTKVDLESTANKEKTTIFVSFWNSLRPKKTSSLVSTKGTKHQDHDDDEKPIKPEQQQVDELIDKLTAEHEQFQSLRNDGGKIDKIRHGLGKFASAMAGVGPVLERLAEDTPAAIVAVAFTHIMTSFTEVSADLDLIQNLFVIMRSFAERLGLLKRVPEEQRFRNLILKTFTHMLEFCTRAHMRLKKDQYRVKEWAKALFRGQDNELKEAYDRVVTAIDDMGSAIVAQTLASVLDFEDKTERMLQRGFSRMDSGFRRVNSGLSVVLSNQRYESQRGQRRDEEQRGFREEIRQHNDRIFNILVGKNAKSTGSSDARRYNSLAIITKSLFTGAEELIQQRWVKMEREFVKNTFAWFNDDFEKLKTMDGGVWYIGGESGMGKSFFSFAIYSRLALEFENDPFTSVASFIFDENFEKLERVDNVLYFCSAQIASTDNSYRQHIQSLVDDDEKGEWKKDAWDKLYGSTFAKTATKGRRLYLVLDGIDQLENDQLSRLSRYIKQAAGLRIIFVISGTRDLKRRLPRVDHTITLDQAVLSGDFKLLTQSRVELYPGLVGLRSSLKRKLCSAMEMSADSFFYVNYMLRQLNTMKIASLIESSLRPVALPKNTDAIYHQLFQECEQYYTNINEKKALGYLFTWLAYSYDRVSLDAAQKLVDLVLVAVLGDRKLHLDIKTEILGRLAKILSFSEPEDNTLYPESPDVDDDNNEGIPRFSNRKETTVPEVLVSFQQHSLRDYFIRRHDPATSSDLQPTEHQARIMMFKLTTTILTTPKASQNPSLVSVATKYAFYHLVEAQPLRSPEEVKAVAEDLYALLGCGDGALRTIEGQFEFQQDSEDVEDFCSIFGFTRDEVNEVLAALLAIGSQVSKLPAQHQLSEKESHWVSSTLRNSDSIFITVAMGHVRNWLDSDKTVTSSKAFAGFRFAHVALCSLTAPALRSLIQGPQLKLKRGEIDSGVNIWPDEDFEAVATIGRYPQPLGPQEYKQISKALHYDLRNMGAQRAAEKGLKLAKDSRDIFDLRYRIARARFDEWVYPEHESSGPGVTPEAVLAAWNLCLSDIPPVDPKDQPFKNMLNAAYQMKARVESTLDAHHRDALASMQMAATFQTTESCTRVFEELVVAFGDKKLYAEIIQLLKALSEWSNPLTIRCTDVTHRHIHRAAMATDEKSFVRKLYVEAASSDTLAEDTSTEESDIRIWLSLFDRFVMNEPRKAQNQLLKLVQNPPSKISFFASERAARHLADIYLEEFRISRSLSYKLGVLTDMESTVVQMLKDRLGLEFKPKLSKTSTIVLAVMRRKVGPAEQFYNDLNDSFEACCQALTDGTEVNDAPSLRLLAKVLSVLVLPPPGRIGESLLKEDAQIALSCQFYLLPSAGGVSTERPSQQQVTKVDRALSSKRITSPKGTNSSRRMDSPKRTVSPAKATVPVQKPEGKYAFNKSAGLECAMCSKILTDFSQGKVYTCVYCTNVDLCEECYRVRESHYDTAGILENGDVISPSATGVNGKAGVIGKRPVNDYVEVCPWGHMLVESPVKGWKGVRKDGVLEYGEEEIKFSDWLEGLKGRWERAWWRYWREVEQ</sequence>
<dbReference type="SUPFAM" id="SSF57850">
    <property type="entry name" value="RING/U-box"/>
    <property type="match status" value="1"/>
</dbReference>
<accession>A0ABR0IEW2</accession>
<evidence type="ECO:0000256" key="2">
    <source>
        <dbReference type="SAM" id="MobiDB-lite"/>
    </source>
</evidence>
<dbReference type="SUPFAM" id="SSF52540">
    <property type="entry name" value="P-loop containing nucleoside triphosphate hydrolases"/>
    <property type="match status" value="1"/>
</dbReference>
<keyword evidence="1" id="KW-0677">Repeat</keyword>
<dbReference type="PANTHER" id="PTHR10039">
    <property type="entry name" value="AMELOGENIN"/>
    <property type="match status" value="1"/>
</dbReference>
<gene>
    <name evidence="5" type="ORF">QC764_311050</name>
</gene>
<evidence type="ECO:0000313" key="6">
    <source>
        <dbReference type="Proteomes" id="UP001323617"/>
    </source>
</evidence>
<protein>
    <recommendedName>
        <fullName evidence="7">Fungal STAND N-terminal Goodbye domain-containing protein</fullName>
    </recommendedName>
</protein>
<dbReference type="Pfam" id="PF24883">
    <property type="entry name" value="NPHP3_N"/>
    <property type="match status" value="1"/>
</dbReference>
<evidence type="ECO:0000313" key="5">
    <source>
        <dbReference type="EMBL" id="KAK4678809.1"/>
    </source>
</evidence>
<dbReference type="Pfam" id="PF17109">
    <property type="entry name" value="Goodbye"/>
    <property type="match status" value="1"/>
</dbReference>
<dbReference type="Gene3D" id="3.40.50.300">
    <property type="entry name" value="P-loop containing nucleotide triphosphate hydrolases"/>
    <property type="match status" value="1"/>
</dbReference>
<keyword evidence="6" id="KW-1185">Reference proteome</keyword>
<feature type="compositionally biased region" description="Basic and acidic residues" evidence="2">
    <location>
        <begin position="81"/>
        <end position="93"/>
    </location>
</feature>
<dbReference type="GeneID" id="87967080"/>
<feature type="domain" description="Nephrocystin 3-like N-terminal" evidence="4">
    <location>
        <begin position="390"/>
        <end position="537"/>
    </location>
</feature>
<evidence type="ECO:0008006" key="7">
    <source>
        <dbReference type="Google" id="ProtNLM"/>
    </source>
</evidence>
<comment type="caution">
    <text evidence="5">The sequence shown here is derived from an EMBL/GenBank/DDBJ whole genome shotgun (WGS) entry which is preliminary data.</text>
</comment>
<dbReference type="InterPro" id="IPR031350">
    <property type="entry name" value="Goodbye_dom"/>
</dbReference>
<dbReference type="PANTHER" id="PTHR10039:SF17">
    <property type="entry name" value="FUNGAL STAND N-TERMINAL GOODBYE DOMAIN-CONTAINING PROTEIN-RELATED"/>
    <property type="match status" value="1"/>
</dbReference>
<feature type="compositionally biased region" description="Polar residues" evidence="2">
    <location>
        <begin position="1427"/>
        <end position="1438"/>
    </location>
</feature>
<organism evidence="5 6">
    <name type="scientific">Podospora pseudoanserina</name>
    <dbReference type="NCBI Taxonomy" id="2609844"/>
    <lineage>
        <taxon>Eukaryota</taxon>
        <taxon>Fungi</taxon>
        <taxon>Dikarya</taxon>
        <taxon>Ascomycota</taxon>
        <taxon>Pezizomycotina</taxon>
        <taxon>Sordariomycetes</taxon>
        <taxon>Sordariomycetidae</taxon>
        <taxon>Sordariales</taxon>
        <taxon>Podosporaceae</taxon>
        <taxon>Podospora</taxon>
    </lineage>
</organism>
<dbReference type="InterPro" id="IPR027417">
    <property type="entry name" value="P-loop_NTPase"/>
</dbReference>
<name>A0ABR0IEW2_9PEZI</name>
<proteinExistence type="predicted"/>
<feature type="region of interest" description="Disordered" evidence="2">
    <location>
        <begin position="73"/>
        <end position="93"/>
    </location>
</feature>
<evidence type="ECO:0000259" key="4">
    <source>
        <dbReference type="Pfam" id="PF24883"/>
    </source>
</evidence>
<dbReference type="EMBL" id="JAFFHC010000003">
    <property type="protein sequence ID" value="KAK4678809.1"/>
    <property type="molecule type" value="Genomic_DNA"/>
</dbReference>
<evidence type="ECO:0000256" key="1">
    <source>
        <dbReference type="ARBA" id="ARBA00022737"/>
    </source>
</evidence>
<evidence type="ECO:0000259" key="3">
    <source>
        <dbReference type="Pfam" id="PF17109"/>
    </source>
</evidence>
<dbReference type="Proteomes" id="UP001323617">
    <property type="component" value="Unassembled WGS sequence"/>
</dbReference>
<feature type="domain" description="Fungal STAND N-terminal Goodbye" evidence="3">
    <location>
        <begin position="93"/>
        <end position="191"/>
    </location>
</feature>
<dbReference type="RefSeq" id="XP_062802279.1">
    <property type="nucleotide sequence ID" value="XM_062946215.1"/>
</dbReference>
<feature type="region of interest" description="Disordered" evidence="2">
    <location>
        <begin position="1406"/>
        <end position="1454"/>
    </location>
</feature>